<evidence type="ECO:0000313" key="3">
    <source>
        <dbReference type="EMBL" id="VAW97914.1"/>
    </source>
</evidence>
<feature type="domain" description="ImpA N-terminal" evidence="2">
    <location>
        <begin position="16"/>
        <end position="137"/>
    </location>
</feature>
<sequence length="370" mass="40411">MVDTVNGTFLRPLLDGVSDKSPCGEDLEYDPEFIEIEKIAQGKPEQQIGTTVIPAQQADWREVENKSIDLFKRTKDLRIAVYLTQALVHNKGLVGLKDGLLLIKGLLDQYWDEVHPRLDPSEDNDPTLRINSIAALCDAETMLKGIREAVLADSNVFGRFTLRDIQYAGGKTPVPSRMEETVPEMTTINAAFMDTNVEDLQALESTLLLSIEAVADIDTFLLDKLGTEQAADFSTLTHILNEARQVIAEQLNHRGIEGVGGRGSVNEEAATTPSSADEPETAMAKVDVIGGAAATMPVSGEVNSREDVIRLLDMACDYYSRCEPSSPVPLLLQRAKRLVSKDFMGIMRDLAPAGLTQVEEIGGVPTDDVK</sequence>
<protein>
    <submittedName>
        <fullName evidence="3">Uncharacterized protein ImpA</fullName>
    </submittedName>
</protein>
<dbReference type="AlphaFoldDB" id="A0A3B1AVC0"/>
<evidence type="ECO:0000256" key="1">
    <source>
        <dbReference type="SAM" id="MobiDB-lite"/>
    </source>
</evidence>
<dbReference type="Pfam" id="PF06812">
    <property type="entry name" value="ImpA_N"/>
    <property type="match status" value="1"/>
</dbReference>
<dbReference type="InterPro" id="IPR010657">
    <property type="entry name" value="ImpA_N"/>
</dbReference>
<dbReference type="PANTHER" id="PTHR37951:SF1">
    <property type="entry name" value="TYPE VI SECRETION SYSTEM COMPONENT TSSA1"/>
    <property type="match status" value="1"/>
</dbReference>
<proteinExistence type="predicted"/>
<reference evidence="3" key="1">
    <citation type="submission" date="2018-06" db="EMBL/GenBank/DDBJ databases">
        <authorList>
            <person name="Zhirakovskaya E."/>
        </authorList>
    </citation>
    <scope>NUCLEOTIDE SEQUENCE</scope>
</reference>
<accession>A0A3B1AVC0</accession>
<dbReference type="InterPro" id="IPR017740">
    <property type="entry name" value="TssA-like"/>
</dbReference>
<feature type="region of interest" description="Disordered" evidence="1">
    <location>
        <begin position="258"/>
        <end position="281"/>
    </location>
</feature>
<name>A0A3B1AVC0_9ZZZZ</name>
<gene>
    <name evidence="3" type="ORF">MNBD_GAMMA20-758</name>
</gene>
<dbReference type="PANTHER" id="PTHR37951">
    <property type="entry name" value="CYTOPLASMIC PROTEIN-RELATED"/>
    <property type="match status" value="1"/>
</dbReference>
<evidence type="ECO:0000259" key="2">
    <source>
        <dbReference type="Pfam" id="PF06812"/>
    </source>
</evidence>
<dbReference type="EMBL" id="UOFU01000134">
    <property type="protein sequence ID" value="VAW97914.1"/>
    <property type="molecule type" value="Genomic_DNA"/>
</dbReference>
<organism evidence="3">
    <name type="scientific">hydrothermal vent metagenome</name>
    <dbReference type="NCBI Taxonomy" id="652676"/>
    <lineage>
        <taxon>unclassified sequences</taxon>
        <taxon>metagenomes</taxon>
        <taxon>ecological metagenomes</taxon>
    </lineage>
</organism>
<dbReference type="NCBIfam" id="TIGR03363">
    <property type="entry name" value="VI_chp_8"/>
    <property type="match status" value="1"/>
</dbReference>